<sequence length="78" mass="8350">MEIRMPKLDVSMTDGTFLGWLVPDGQAVSEGEPLYTVGTDKVETEIPAPSQGVLRHGAVEVDGEYPVGTTLGVLEPEH</sequence>
<evidence type="ECO:0000313" key="3">
    <source>
        <dbReference type="Proteomes" id="UP000586827"/>
    </source>
</evidence>
<name>A0A849BU72_9NOCA</name>
<dbReference type="CDD" id="cd06849">
    <property type="entry name" value="lipoyl_domain"/>
    <property type="match status" value="1"/>
</dbReference>
<protein>
    <submittedName>
        <fullName evidence="2">Biotin-requiring enzyme family protein</fullName>
    </submittedName>
</protein>
<dbReference type="Proteomes" id="UP000586827">
    <property type="component" value="Unassembled WGS sequence"/>
</dbReference>
<gene>
    <name evidence="2" type="ORF">HLB23_01450</name>
</gene>
<keyword evidence="3" id="KW-1185">Reference proteome</keyword>
<dbReference type="PROSITE" id="PS50968">
    <property type="entry name" value="BIOTINYL_LIPOYL"/>
    <property type="match status" value="1"/>
</dbReference>
<organism evidence="2 3">
    <name type="scientific">Nocardia uniformis</name>
    <dbReference type="NCBI Taxonomy" id="53432"/>
    <lineage>
        <taxon>Bacteria</taxon>
        <taxon>Bacillati</taxon>
        <taxon>Actinomycetota</taxon>
        <taxon>Actinomycetes</taxon>
        <taxon>Mycobacteriales</taxon>
        <taxon>Nocardiaceae</taxon>
        <taxon>Nocardia</taxon>
    </lineage>
</organism>
<evidence type="ECO:0000313" key="2">
    <source>
        <dbReference type="EMBL" id="NNH68558.1"/>
    </source>
</evidence>
<comment type="caution">
    <text evidence="2">The sequence shown here is derived from an EMBL/GenBank/DDBJ whole genome shotgun (WGS) entry which is preliminary data.</text>
</comment>
<dbReference type="SUPFAM" id="SSF51230">
    <property type="entry name" value="Single hybrid motif"/>
    <property type="match status" value="1"/>
</dbReference>
<proteinExistence type="predicted"/>
<reference evidence="2 3" key="1">
    <citation type="submission" date="2020-05" db="EMBL/GenBank/DDBJ databases">
        <title>MicrobeNet Type strains.</title>
        <authorList>
            <person name="Nicholson A.C."/>
        </authorList>
    </citation>
    <scope>NUCLEOTIDE SEQUENCE [LARGE SCALE GENOMIC DNA]</scope>
    <source>
        <strain evidence="2 3">JCM 3224</strain>
    </source>
</reference>
<accession>A0A849BU72</accession>
<dbReference type="Gene3D" id="2.40.50.100">
    <property type="match status" value="1"/>
</dbReference>
<dbReference type="InterPro" id="IPR011053">
    <property type="entry name" value="Single_hybrid_motif"/>
</dbReference>
<evidence type="ECO:0000259" key="1">
    <source>
        <dbReference type="PROSITE" id="PS50968"/>
    </source>
</evidence>
<dbReference type="Pfam" id="PF00364">
    <property type="entry name" value="Biotin_lipoyl"/>
    <property type="match status" value="1"/>
</dbReference>
<dbReference type="AlphaFoldDB" id="A0A849BU72"/>
<dbReference type="InterPro" id="IPR000089">
    <property type="entry name" value="Biotin_lipoyl"/>
</dbReference>
<feature type="domain" description="Lipoyl-binding" evidence="1">
    <location>
        <begin position="1"/>
        <end position="75"/>
    </location>
</feature>
<dbReference type="EMBL" id="JABELX010000001">
    <property type="protein sequence ID" value="NNH68558.1"/>
    <property type="molecule type" value="Genomic_DNA"/>
</dbReference>